<name>A0A8H5LGR5_9AGAR</name>
<gene>
    <name evidence="3" type="ORF">D9758_008233</name>
</gene>
<dbReference type="EMBL" id="JAACJM010000054">
    <property type="protein sequence ID" value="KAF5356559.1"/>
    <property type="molecule type" value="Genomic_DNA"/>
</dbReference>
<protein>
    <recommendedName>
        <fullName evidence="2">Heterokaryon incompatibility domain-containing protein</fullName>
    </recommendedName>
</protein>
<dbReference type="Proteomes" id="UP000559256">
    <property type="component" value="Unassembled WGS sequence"/>
</dbReference>
<organism evidence="3 4">
    <name type="scientific">Tetrapyrgos nigripes</name>
    <dbReference type="NCBI Taxonomy" id="182062"/>
    <lineage>
        <taxon>Eukaryota</taxon>
        <taxon>Fungi</taxon>
        <taxon>Dikarya</taxon>
        <taxon>Basidiomycota</taxon>
        <taxon>Agaricomycotina</taxon>
        <taxon>Agaricomycetes</taxon>
        <taxon>Agaricomycetidae</taxon>
        <taxon>Agaricales</taxon>
        <taxon>Marasmiineae</taxon>
        <taxon>Marasmiaceae</taxon>
        <taxon>Tetrapyrgos</taxon>
    </lineage>
</organism>
<evidence type="ECO:0000259" key="2">
    <source>
        <dbReference type="Pfam" id="PF06985"/>
    </source>
</evidence>
<dbReference type="PANTHER" id="PTHR33112:SF8">
    <property type="entry name" value="HETEROKARYON INCOMPATIBILITY DOMAIN-CONTAINING PROTEIN"/>
    <property type="match status" value="1"/>
</dbReference>
<comment type="caution">
    <text evidence="3">The sequence shown here is derived from an EMBL/GenBank/DDBJ whole genome shotgun (WGS) entry which is preliminary data.</text>
</comment>
<dbReference type="PANTHER" id="PTHR33112">
    <property type="entry name" value="DOMAIN PROTEIN, PUTATIVE-RELATED"/>
    <property type="match status" value="1"/>
</dbReference>
<reference evidence="3 4" key="1">
    <citation type="journal article" date="2020" name="ISME J.">
        <title>Uncovering the hidden diversity of litter-decomposition mechanisms in mushroom-forming fungi.</title>
        <authorList>
            <person name="Floudas D."/>
            <person name="Bentzer J."/>
            <person name="Ahren D."/>
            <person name="Johansson T."/>
            <person name="Persson P."/>
            <person name="Tunlid A."/>
        </authorList>
    </citation>
    <scope>NUCLEOTIDE SEQUENCE [LARGE SCALE GENOMIC DNA]</scope>
    <source>
        <strain evidence="3 4">CBS 291.85</strain>
    </source>
</reference>
<feature type="signal peptide" evidence="1">
    <location>
        <begin position="1"/>
        <end position="18"/>
    </location>
</feature>
<proteinExistence type="predicted"/>
<evidence type="ECO:0000313" key="3">
    <source>
        <dbReference type="EMBL" id="KAF5356559.1"/>
    </source>
</evidence>
<dbReference type="AlphaFoldDB" id="A0A8H5LGR5"/>
<feature type="chain" id="PRO_5034517330" description="Heterokaryon incompatibility domain-containing protein" evidence="1">
    <location>
        <begin position="19"/>
        <end position="601"/>
    </location>
</feature>
<sequence>MKSFIFATLPIFVAVSVAFRVDCLAQDGSHCVFMARNAYIERKYEGALIACDGTNDWGHGGGVAFSIKVGHSNNPRNIGELPIVLTDQSTSFSTPLVDSFFTFSGASARWLKQCLENHPRCTEAACMGVGRPSRLMDVGDDNGVDPKIVLMDSSKPPPVYLTLSHCWGGAKILRLLMENIDRLTKRIAIHELPKTFRDAITITKRLGYQYIWIDSLCIIQDSPEDWRINAAVMGEIYAGSACTVAALTARNAHDGGCFFENARNPLFFRPCRLSPNWIVKGNQYIGTDLRLPSPSLSPLPLHTRAWVAQERLLGPRTLYYGSNGLAWECGTCSATEGVPNGEVSRFSPKASFFAIMLKVTGSRTNISDELLEELYELWTDIQIAYSRCALTYFDDRLVAITGVIKRIETSTGWQSMWGMWRERILIDLLWFVEEPSRRPQTKEYLAPTWSWAGVEGRVMMAIGGGGKGCQWTAEFVVGGKLQDGRGYIRLKAMSRPVVLTAQGKLNPGLGRRAPTWEEVDWEPDEPLEKIDLGCELRCLSITRVLEYFGPGTPSFEMGLVTRLADKNRDGELVRLGVFRQLREAKTLFPDSLDDATEAILV</sequence>
<accession>A0A8H5LGR5</accession>
<dbReference type="OrthoDB" id="5125733at2759"/>
<dbReference type="InterPro" id="IPR010730">
    <property type="entry name" value="HET"/>
</dbReference>
<evidence type="ECO:0000313" key="4">
    <source>
        <dbReference type="Proteomes" id="UP000559256"/>
    </source>
</evidence>
<feature type="domain" description="Heterokaryon incompatibility" evidence="2">
    <location>
        <begin position="160"/>
        <end position="310"/>
    </location>
</feature>
<keyword evidence="4" id="KW-1185">Reference proteome</keyword>
<evidence type="ECO:0000256" key="1">
    <source>
        <dbReference type="SAM" id="SignalP"/>
    </source>
</evidence>
<keyword evidence="1" id="KW-0732">Signal</keyword>
<dbReference type="Pfam" id="PF06985">
    <property type="entry name" value="HET"/>
    <property type="match status" value="1"/>
</dbReference>